<dbReference type="Proteomes" id="UP001531129">
    <property type="component" value="Unassembled WGS sequence"/>
</dbReference>
<evidence type="ECO:0000313" key="2">
    <source>
        <dbReference type="Proteomes" id="UP001531129"/>
    </source>
</evidence>
<keyword evidence="2" id="KW-1185">Reference proteome</keyword>
<protein>
    <submittedName>
        <fullName evidence="1">SIR2 family protein</fullName>
    </submittedName>
</protein>
<dbReference type="Pfam" id="PF13289">
    <property type="entry name" value="SIR2_2"/>
    <property type="match status" value="1"/>
</dbReference>
<gene>
    <name evidence="1" type="ORF">V8Q02_12005</name>
</gene>
<sequence>MNTVLTPDGLLVVRNNDAERWLDLLKKAIAADEIIPYLGPGLLQLNCAEPPVPNTPEVVAAALNARTPAPSKIRTNMWSVAQFIEQRRHRRTLQTWLAEIFAPPVAPTILHDWLAKLPLSLIVDSWYDATMRAALVETRRTDVVEIQGVSRATEMGNIWTKTYGLTGKELGARPQARTVLYTPHGSIRPAANFLVSDSDYVEVLTEIDIQTPIPEVVKERRTARGFFFVGCRFNDQMLRIFARQLMKRSKGPHFAVVDAETLTKTERRFLSASATTVIDMPVGEAAAYLVG</sequence>
<reference evidence="1 2" key="1">
    <citation type="submission" date="2024-01" db="EMBL/GenBank/DDBJ databases">
        <title>Draft genome sequences of three bacterial strains isolated from Acacia saligna represent a potential new species within the genus Rhizobium.</title>
        <authorList>
            <person name="Tambong J.T."/>
            <person name="Mnasri B."/>
        </authorList>
    </citation>
    <scope>NUCLEOTIDE SEQUENCE [LARGE SCALE GENOMIC DNA]</scope>
    <source>
        <strain evidence="1 2">1AS12I</strain>
    </source>
</reference>
<evidence type="ECO:0000313" key="1">
    <source>
        <dbReference type="EMBL" id="MEI1248745.1"/>
    </source>
</evidence>
<dbReference type="EMBL" id="JBAMYC010000006">
    <property type="protein sequence ID" value="MEI1248745.1"/>
    <property type="molecule type" value="Genomic_DNA"/>
</dbReference>
<comment type="caution">
    <text evidence="1">The sequence shown here is derived from an EMBL/GenBank/DDBJ whole genome shotgun (WGS) entry which is preliminary data.</text>
</comment>
<proteinExistence type="predicted"/>
<organism evidence="1 2">
    <name type="scientific">Rhizobium aouanii</name>
    <dbReference type="NCBI Taxonomy" id="3118145"/>
    <lineage>
        <taxon>Bacteria</taxon>
        <taxon>Pseudomonadati</taxon>
        <taxon>Pseudomonadota</taxon>
        <taxon>Alphaproteobacteria</taxon>
        <taxon>Hyphomicrobiales</taxon>
        <taxon>Rhizobiaceae</taxon>
        <taxon>Rhizobium/Agrobacterium group</taxon>
        <taxon>Rhizobium</taxon>
    </lineage>
</organism>
<dbReference type="RefSeq" id="WP_264396771.1">
    <property type="nucleotide sequence ID" value="NZ_JBAMYB010000006.1"/>
</dbReference>
<name>A0ABU8CJ01_9HYPH</name>
<accession>A0ABU8CJ01</accession>